<accession>A0A1A6AJ90</accession>
<dbReference type="EMBL" id="LROS01000075">
    <property type="protein sequence ID" value="OBR90083.1"/>
    <property type="molecule type" value="Genomic_DNA"/>
</dbReference>
<sequence length="280" mass="29327">MENNMLKPNEICNAAVGAGCSKAALKTYQQAVLGILAGAFIACGGVVSAVASHGITNVGVAKLVGGAVFPVGLMLVVICGAELFTGNCLMVVPLVGKEITFKPMIKNWIVVYIFNFIGSVLVAFLVFESGTFGMSSGKLGGTVIKVASTKASLSFGTAFCSGIMCNFLVCLAVWGAFAAKDMISKILIIWFPIMTFVTCGFEHSVANMYFLTAGLFAKSNASFVAASGISQDKIVSTAGIVHNLIPVTLGNIVGGSVFVGLAYFVVYKYKSSKQKVRVYK</sequence>
<evidence type="ECO:0000256" key="3">
    <source>
        <dbReference type="ARBA" id="ARBA00022989"/>
    </source>
</evidence>
<dbReference type="GO" id="GO:0015499">
    <property type="term" value="F:formate transmembrane transporter activity"/>
    <property type="evidence" value="ECO:0007669"/>
    <property type="project" value="TreeGrafter"/>
</dbReference>
<comment type="caution">
    <text evidence="7">The sequence shown here is derived from an EMBL/GenBank/DDBJ whole genome shotgun (WGS) entry which is preliminary data.</text>
</comment>
<dbReference type="NCBIfam" id="TIGR00790">
    <property type="entry name" value="fnt"/>
    <property type="match status" value="1"/>
</dbReference>
<dbReference type="InterPro" id="IPR000292">
    <property type="entry name" value="For/NO2_transpt"/>
</dbReference>
<organism evidence="7 8">
    <name type="scientific">Clostridium ragsdalei P11</name>
    <dbReference type="NCBI Taxonomy" id="1353534"/>
    <lineage>
        <taxon>Bacteria</taxon>
        <taxon>Bacillati</taxon>
        <taxon>Bacillota</taxon>
        <taxon>Clostridia</taxon>
        <taxon>Eubacteriales</taxon>
        <taxon>Clostridiaceae</taxon>
        <taxon>Clostridium</taxon>
    </lineage>
</organism>
<dbReference type="PROSITE" id="PS01005">
    <property type="entry name" value="FORMATE_NITRITE_TP_1"/>
    <property type="match status" value="1"/>
</dbReference>
<feature type="transmembrane region" description="Helical" evidence="6">
    <location>
        <begin position="186"/>
        <end position="210"/>
    </location>
</feature>
<dbReference type="Proteomes" id="UP000093954">
    <property type="component" value="Unassembled WGS sequence"/>
</dbReference>
<dbReference type="RefSeq" id="WP_065079725.1">
    <property type="nucleotide sequence ID" value="NZ_LROS01000075.1"/>
</dbReference>
<dbReference type="PROSITE" id="PS01006">
    <property type="entry name" value="FORMATE_NITRITE_TP_2"/>
    <property type="match status" value="1"/>
</dbReference>
<feature type="transmembrane region" description="Helical" evidence="6">
    <location>
        <begin position="155"/>
        <end position="179"/>
    </location>
</feature>
<comment type="subcellular location">
    <subcellularLocation>
        <location evidence="1">Membrane</location>
        <topology evidence="1">Multi-pass membrane protein</topology>
    </subcellularLocation>
</comment>
<dbReference type="GO" id="GO:0005886">
    <property type="term" value="C:plasma membrane"/>
    <property type="evidence" value="ECO:0007669"/>
    <property type="project" value="TreeGrafter"/>
</dbReference>
<evidence type="ECO:0000256" key="6">
    <source>
        <dbReference type="SAM" id="Phobius"/>
    </source>
</evidence>
<dbReference type="InterPro" id="IPR024002">
    <property type="entry name" value="For/NO2_transpt_CS"/>
</dbReference>
<evidence type="ECO:0000256" key="2">
    <source>
        <dbReference type="ARBA" id="ARBA00022692"/>
    </source>
</evidence>
<feature type="transmembrane region" description="Helical" evidence="6">
    <location>
        <begin position="108"/>
        <end position="127"/>
    </location>
</feature>
<gene>
    <name evidence="7" type="primary">focA</name>
    <name evidence="7" type="ORF">CLRAG_36900</name>
</gene>
<evidence type="ECO:0000256" key="4">
    <source>
        <dbReference type="ARBA" id="ARBA00023136"/>
    </source>
</evidence>
<dbReference type="Pfam" id="PF01226">
    <property type="entry name" value="Form_Nir_trans"/>
    <property type="match status" value="1"/>
</dbReference>
<name>A0A1A6AJ90_9CLOT</name>
<evidence type="ECO:0000313" key="8">
    <source>
        <dbReference type="Proteomes" id="UP000093954"/>
    </source>
</evidence>
<evidence type="ECO:0000256" key="5">
    <source>
        <dbReference type="ARBA" id="ARBA00049660"/>
    </source>
</evidence>
<keyword evidence="8" id="KW-1185">Reference proteome</keyword>
<evidence type="ECO:0000313" key="7">
    <source>
        <dbReference type="EMBL" id="OBR90083.1"/>
    </source>
</evidence>
<dbReference type="PANTHER" id="PTHR30520">
    <property type="entry name" value="FORMATE TRANSPORTER-RELATED"/>
    <property type="match status" value="1"/>
</dbReference>
<feature type="transmembrane region" description="Helical" evidence="6">
    <location>
        <begin position="244"/>
        <end position="267"/>
    </location>
</feature>
<dbReference type="PATRIC" id="fig|1353534.3.peg.3754"/>
<keyword evidence="4 6" id="KW-0472">Membrane</keyword>
<comment type="similarity">
    <text evidence="5">Belongs to the FNT transporter (TC 1.A.16) family.</text>
</comment>
<evidence type="ECO:0000256" key="1">
    <source>
        <dbReference type="ARBA" id="ARBA00004141"/>
    </source>
</evidence>
<dbReference type="AlphaFoldDB" id="A0A1A6AJ90"/>
<keyword evidence="2 6" id="KW-0812">Transmembrane</keyword>
<dbReference type="Gene3D" id="1.20.1080.10">
    <property type="entry name" value="Glycerol uptake facilitator protein"/>
    <property type="match status" value="1"/>
</dbReference>
<feature type="transmembrane region" description="Helical" evidence="6">
    <location>
        <begin position="31"/>
        <end position="51"/>
    </location>
</feature>
<feature type="transmembrane region" description="Helical" evidence="6">
    <location>
        <begin position="71"/>
        <end position="96"/>
    </location>
</feature>
<dbReference type="PANTHER" id="PTHR30520:SF6">
    <property type="entry name" value="FORMATE_NITRATE FAMILY TRANSPORTER (EUROFUNG)"/>
    <property type="match status" value="1"/>
</dbReference>
<keyword evidence="3 6" id="KW-1133">Transmembrane helix</keyword>
<proteinExistence type="inferred from homology"/>
<protein>
    <submittedName>
        <fullName evidence="7">Putative formate transporter 1</fullName>
    </submittedName>
</protein>
<reference evidence="7 8" key="1">
    <citation type="journal article" date="2012" name="Front. Microbiol.">
        <title>Draft Genome Sequence of the Virulent Strain 01-B526 of the Fish Pathogen Aeromonas salmonicida.</title>
        <authorList>
            <person name="Charette S.J."/>
            <person name="Brochu F."/>
            <person name="Boyle B."/>
            <person name="Filion G."/>
            <person name="Tanaka K.H."/>
            <person name="Derome N."/>
        </authorList>
    </citation>
    <scope>NUCLEOTIDE SEQUENCE [LARGE SCALE GENOMIC DNA]</scope>
    <source>
        <strain evidence="7 8">P11</strain>
    </source>
</reference>
<dbReference type="InterPro" id="IPR023271">
    <property type="entry name" value="Aquaporin-like"/>
</dbReference>